<gene>
    <name evidence="1" type="ORF">AVEN_234283_1</name>
</gene>
<sequence length="163" mass="19015">MARAKGHKTCGSVNINLFGSPCELKEMQLPTYADIMRHYYWLRNENRDVYLQPVDDLVKMVGEKVTAIWIKASIPVVSKQTVNGRIEDYYKKCRSVEKSLLRKDIKEKKNSKKFIQNAESSLFDISACKYEDLDHCTCDKSRKVLKREVTFLHDQTTVREMCI</sequence>
<dbReference type="AlphaFoldDB" id="A0A4Y2A874"/>
<name>A0A4Y2A874_ARAVE</name>
<proteinExistence type="predicted"/>
<comment type="caution">
    <text evidence="1">The sequence shown here is derived from an EMBL/GenBank/DDBJ whole genome shotgun (WGS) entry which is preliminary data.</text>
</comment>
<dbReference type="OrthoDB" id="7464755at2759"/>
<accession>A0A4Y2A874</accession>
<organism evidence="1 2">
    <name type="scientific">Araneus ventricosus</name>
    <name type="common">Orbweaver spider</name>
    <name type="synonym">Epeira ventricosa</name>
    <dbReference type="NCBI Taxonomy" id="182803"/>
    <lineage>
        <taxon>Eukaryota</taxon>
        <taxon>Metazoa</taxon>
        <taxon>Ecdysozoa</taxon>
        <taxon>Arthropoda</taxon>
        <taxon>Chelicerata</taxon>
        <taxon>Arachnida</taxon>
        <taxon>Araneae</taxon>
        <taxon>Araneomorphae</taxon>
        <taxon>Entelegynae</taxon>
        <taxon>Araneoidea</taxon>
        <taxon>Araneidae</taxon>
        <taxon>Araneus</taxon>
    </lineage>
</organism>
<dbReference type="EMBL" id="BGPR01000009">
    <property type="protein sequence ID" value="GBL75958.1"/>
    <property type="molecule type" value="Genomic_DNA"/>
</dbReference>
<reference evidence="1 2" key="1">
    <citation type="journal article" date="2019" name="Sci. Rep.">
        <title>Orb-weaving spider Araneus ventricosus genome elucidates the spidroin gene catalogue.</title>
        <authorList>
            <person name="Kono N."/>
            <person name="Nakamura H."/>
            <person name="Ohtoshi R."/>
            <person name="Moran D.A.P."/>
            <person name="Shinohara A."/>
            <person name="Yoshida Y."/>
            <person name="Fujiwara M."/>
            <person name="Mori M."/>
            <person name="Tomita M."/>
            <person name="Arakawa K."/>
        </authorList>
    </citation>
    <scope>NUCLEOTIDE SEQUENCE [LARGE SCALE GENOMIC DNA]</scope>
</reference>
<evidence type="ECO:0000313" key="2">
    <source>
        <dbReference type="Proteomes" id="UP000499080"/>
    </source>
</evidence>
<protein>
    <submittedName>
        <fullName evidence="1">Uncharacterized protein</fullName>
    </submittedName>
</protein>
<evidence type="ECO:0000313" key="1">
    <source>
        <dbReference type="EMBL" id="GBL75958.1"/>
    </source>
</evidence>
<keyword evidence="2" id="KW-1185">Reference proteome</keyword>
<dbReference type="Proteomes" id="UP000499080">
    <property type="component" value="Unassembled WGS sequence"/>
</dbReference>